<evidence type="ECO:0000313" key="2">
    <source>
        <dbReference type="EMBL" id="OMJ92501.1"/>
    </source>
</evidence>
<dbReference type="PROSITE" id="PS50222">
    <property type="entry name" value="EF_HAND_2"/>
    <property type="match status" value="1"/>
</dbReference>
<sequence length="247" mass="28016">MGCAGTKSEITPEEALIIKGESRLLYQEHSATQVDMAYRKYSKGGYVNENQWKDISKFLNLAIYNDSTPKAIQNFYTSLKSENKYSLKDLLILGIYLSKGNPEDKVRLIFEAYDSNNDKILNKTHLQQLAAFLIELAVEKTYELIPDEEGEKVSKDDLKKFIQRLRGAKNKGKNELLKVFMGGDLTQDSVNMEKFIENLTTPSTVTLLTLAGIREFLKKQEITSSKFAALTSLKKNNPEAQKKLESK</sequence>
<organism evidence="2 3">
    <name type="scientific">Stentor coeruleus</name>
    <dbReference type="NCBI Taxonomy" id="5963"/>
    <lineage>
        <taxon>Eukaryota</taxon>
        <taxon>Sar</taxon>
        <taxon>Alveolata</taxon>
        <taxon>Ciliophora</taxon>
        <taxon>Postciliodesmatophora</taxon>
        <taxon>Heterotrichea</taxon>
        <taxon>Heterotrichida</taxon>
        <taxon>Stentoridae</taxon>
        <taxon>Stentor</taxon>
    </lineage>
</organism>
<dbReference type="EMBL" id="MPUH01000060">
    <property type="protein sequence ID" value="OMJ92501.1"/>
    <property type="molecule type" value="Genomic_DNA"/>
</dbReference>
<dbReference type="OrthoDB" id="322206at2759"/>
<reference evidence="2 3" key="1">
    <citation type="submission" date="2016-11" db="EMBL/GenBank/DDBJ databases">
        <title>The macronuclear genome of Stentor coeruleus: a giant cell with tiny introns.</title>
        <authorList>
            <person name="Slabodnick M."/>
            <person name="Ruby J.G."/>
            <person name="Reiff S.B."/>
            <person name="Swart E.C."/>
            <person name="Gosai S."/>
            <person name="Prabakaran S."/>
            <person name="Witkowska E."/>
            <person name="Larue G.E."/>
            <person name="Fisher S."/>
            <person name="Freeman R.M."/>
            <person name="Gunawardena J."/>
            <person name="Chu W."/>
            <person name="Stover N.A."/>
            <person name="Gregory B.D."/>
            <person name="Nowacki M."/>
            <person name="Derisi J."/>
            <person name="Roy S.W."/>
            <person name="Marshall W.F."/>
            <person name="Sood P."/>
        </authorList>
    </citation>
    <scope>NUCLEOTIDE SEQUENCE [LARGE SCALE GENOMIC DNA]</scope>
    <source>
        <strain evidence="2">WM001</strain>
    </source>
</reference>
<dbReference type="SUPFAM" id="SSF47473">
    <property type="entry name" value="EF-hand"/>
    <property type="match status" value="1"/>
</dbReference>
<evidence type="ECO:0000259" key="1">
    <source>
        <dbReference type="PROSITE" id="PS50222"/>
    </source>
</evidence>
<gene>
    <name evidence="2" type="ORF">SteCoe_4741</name>
</gene>
<evidence type="ECO:0000313" key="3">
    <source>
        <dbReference type="Proteomes" id="UP000187209"/>
    </source>
</evidence>
<proteinExistence type="predicted"/>
<dbReference type="GO" id="GO:0005509">
    <property type="term" value="F:calcium ion binding"/>
    <property type="evidence" value="ECO:0007669"/>
    <property type="project" value="InterPro"/>
</dbReference>
<dbReference type="Proteomes" id="UP000187209">
    <property type="component" value="Unassembled WGS sequence"/>
</dbReference>
<keyword evidence="3" id="KW-1185">Reference proteome</keyword>
<dbReference type="Gene3D" id="1.10.238.10">
    <property type="entry name" value="EF-hand"/>
    <property type="match status" value="1"/>
</dbReference>
<dbReference type="InterPro" id="IPR002048">
    <property type="entry name" value="EF_hand_dom"/>
</dbReference>
<name>A0A1R2CU43_9CILI</name>
<dbReference type="InterPro" id="IPR011992">
    <property type="entry name" value="EF-hand-dom_pair"/>
</dbReference>
<dbReference type="AlphaFoldDB" id="A0A1R2CU43"/>
<protein>
    <recommendedName>
        <fullName evidence="1">EF-hand domain-containing protein</fullName>
    </recommendedName>
</protein>
<feature type="domain" description="EF-hand" evidence="1">
    <location>
        <begin position="101"/>
        <end position="136"/>
    </location>
</feature>
<comment type="caution">
    <text evidence="2">The sequence shown here is derived from an EMBL/GenBank/DDBJ whole genome shotgun (WGS) entry which is preliminary data.</text>
</comment>
<accession>A0A1R2CU43</accession>